<sequence length="338" mass="38239">MDFMTGLPATTAEHDTILVIVNRLTKRAHFIPTISTITAPKLAELFVEKYVRLHGIPVDIVSDRDSKFTSKFWGACAEILGTKLKMASAHHQRTDGQVERLNAVLAGYLCHYVSGFQNDWDKHLALAEFAYNRQYQATIQMSPFRADLGYEPRLPVDLHLPDELPATAIEFVSSQQKILRDLQAKARQGAEKMKLLYDRGRREQKFEIGDMVLISTQNLTPGNIGAVRRKFAARWIGPYEVIAVYHDGAAYKLNVPRELGLHPVFHTMVLKQFRKDKSGVSRGTTLPPVRLKDGSEGRLIEAIIGHRISKKGAEEYQCKWVGRDDDITWESIENLLSV</sequence>
<dbReference type="GO" id="GO:0003676">
    <property type="term" value="F:nucleic acid binding"/>
    <property type="evidence" value="ECO:0007669"/>
    <property type="project" value="InterPro"/>
</dbReference>
<dbReference type="InterPro" id="IPR001584">
    <property type="entry name" value="Integrase_cat-core"/>
</dbReference>
<dbReference type="InterPro" id="IPR036397">
    <property type="entry name" value="RNaseH_sf"/>
</dbReference>
<feature type="domain" description="Chromo" evidence="1">
    <location>
        <begin position="298"/>
        <end position="338"/>
    </location>
</feature>
<dbReference type="GO" id="GO:0015074">
    <property type="term" value="P:DNA integration"/>
    <property type="evidence" value="ECO:0007669"/>
    <property type="project" value="InterPro"/>
</dbReference>
<dbReference type="InterPro" id="IPR056924">
    <property type="entry name" value="SH3_Tf2-1"/>
</dbReference>
<reference evidence="3 4" key="1">
    <citation type="journal article" date="2017" name="Genome Biol. Evol.">
        <title>Phytophthora megakarya and P. palmivora, closely related causal agents of cacao black pod rot, underwent increases in genome sizes and gene numbers by different mechanisms.</title>
        <authorList>
            <person name="Ali S.S."/>
            <person name="Shao J."/>
            <person name="Lary D.J."/>
            <person name="Kronmiller B."/>
            <person name="Shen D."/>
            <person name="Strem M.D."/>
            <person name="Amoako-Attah I."/>
            <person name="Akrofi A.Y."/>
            <person name="Begoude B.A."/>
            <person name="Ten Hoopen G.M."/>
            <person name="Coulibaly K."/>
            <person name="Kebe B.I."/>
            <person name="Melnick R.L."/>
            <person name="Guiltinan M.J."/>
            <person name="Tyler B.M."/>
            <person name="Meinhardt L.W."/>
            <person name="Bailey B.A."/>
        </authorList>
    </citation>
    <scope>NUCLEOTIDE SEQUENCE [LARGE SCALE GENOMIC DNA]</scope>
    <source>
        <strain evidence="4">sbr112.9</strain>
    </source>
</reference>
<dbReference type="SUPFAM" id="SSF54160">
    <property type="entry name" value="Chromo domain-like"/>
    <property type="match status" value="1"/>
</dbReference>
<accession>A0A2P4YT39</accession>
<protein>
    <submittedName>
        <fullName evidence="3">Retroelement</fullName>
    </submittedName>
</protein>
<dbReference type="InterPro" id="IPR012337">
    <property type="entry name" value="RNaseH-like_sf"/>
</dbReference>
<dbReference type="SUPFAM" id="SSF53098">
    <property type="entry name" value="Ribonuclease H-like"/>
    <property type="match status" value="1"/>
</dbReference>
<dbReference type="Pfam" id="PF00385">
    <property type="entry name" value="Chromo"/>
    <property type="match status" value="1"/>
</dbReference>
<evidence type="ECO:0000259" key="1">
    <source>
        <dbReference type="PROSITE" id="PS50013"/>
    </source>
</evidence>
<dbReference type="Gene3D" id="2.40.50.40">
    <property type="match status" value="1"/>
</dbReference>
<dbReference type="Proteomes" id="UP000237271">
    <property type="component" value="Unassembled WGS sequence"/>
</dbReference>
<proteinExistence type="predicted"/>
<evidence type="ECO:0000259" key="2">
    <source>
        <dbReference type="PROSITE" id="PS50994"/>
    </source>
</evidence>
<comment type="caution">
    <text evidence="3">The sequence shown here is derived from an EMBL/GenBank/DDBJ whole genome shotgun (WGS) entry which is preliminary data.</text>
</comment>
<dbReference type="Pfam" id="PF24626">
    <property type="entry name" value="SH3_Tf2-1"/>
    <property type="match status" value="1"/>
</dbReference>
<dbReference type="OrthoDB" id="1738613at2759"/>
<dbReference type="CDD" id="cd00024">
    <property type="entry name" value="CD_CSD"/>
    <property type="match status" value="1"/>
</dbReference>
<dbReference type="PANTHER" id="PTHR37984:SF15">
    <property type="entry name" value="INTEGRASE CATALYTIC DOMAIN-CONTAINING PROTEIN"/>
    <property type="match status" value="1"/>
</dbReference>
<dbReference type="Gene3D" id="3.30.420.10">
    <property type="entry name" value="Ribonuclease H-like superfamily/Ribonuclease H"/>
    <property type="match status" value="1"/>
</dbReference>
<dbReference type="InterPro" id="IPR016197">
    <property type="entry name" value="Chromo-like_dom_sf"/>
</dbReference>
<dbReference type="PROSITE" id="PS50013">
    <property type="entry name" value="CHROMO_2"/>
    <property type="match status" value="1"/>
</dbReference>
<dbReference type="InterPro" id="IPR050951">
    <property type="entry name" value="Retrovirus_Pol_polyprotein"/>
</dbReference>
<dbReference type="AlphaFoldDB" id="A0A2P4YT39"/>
<name>A0A2P4YT39_9STRA</name>
<feature type="domain" description="Integrase catalytic" evidence="2">
    <location>
        <begin position="1"/>
        <end position="151"/>
    </location>
</feature>
<evidence type="ECO:0000313" key="3">
    <source>
        <dbReference type="EMBL" id="POM80953.1"/>
    </source>
</evidence>
<dbReference type="PROSITE" id="PS50994">
    <property type="entry name" value="INTEGRASE"/>
    <property type="match status" value="1"/>
</dbReference>
<dbReference type="InterPro" id="IPR000953">
    <property type="entry name" value="Chromo/chromo_shadow_dom"/>
</dbReference>
<keyword evidence="4" id="KW-1185">Reference proteome</keyword>
<dbReference type="InterPro" id="IPR023780">
    <property type="entry name" value="Chromo_domain"/>
</dbReference>
<dbReference type="PANTHER" id="PTHR37984">
    <property type="entry name" value="PROTEIN CBG26694"/>
    <property type="match status" value="1"/>
</dbReference>
<organism evidence="3 4">
    <name type="scientific">Phytophthora palmivora</name>
    <dbReference type="NCBI Taxonomy" id="4796"/>
    <lineage>
        <taxon>Eukaryota</taxon>
        <taxon>Sar</taxon>
        <taxon>Stramenopiles</taxon>
        <taxon>Oomycota</taxon>
        <taxon>Peronosporomycetes</taxon>
        <taxon>Peronosporales</taxon>
        <taxon>Peronosporaceae</taxon>
        <taxon>Phytophthora</taxon>
    </lineage>
</organism>
<evidence type="ECO:0000313" key="4">
    <source>
        <dbReference type="Proteomes" id="UP000237271"/>
    </source>
</evidence>
<dbReference type="EMBL" id="NCKW01000221">
    <property type="protein sequence ID" value="POM80953.1"/>
    <property type="molecule type" value="Genomic_DNA"/>
</dbReference>
<gene>
    <name evidence="3" type="ORF">PHPALM_1143</name>
</gene>